<dbReference type="InterPro" id="IPR019861">
    <property type="entry name" value="PorP/SprF_Bacteroidetes"/>
</dbReference>
<protein>
    <submittedName>
        <fullName evidence="2">Type IX secretion system membrane protein, PorP/SprF family</fullName>
    </submittedName>
</protein>
<gene>
    <name evidence="2" type="ORF">SAMN05421780_10723</name>
</gene>
<sequence length="350" mass="39059">MKNFIYTGILLASLVFSLRPHKAQAQDNQFSQFYAAPLFINPAFTGALGYACDDPKSRWRGVANYRRQWSYFNTYAVSVDYLNPARSRDKGLGFGGQVIRDVAKNGFTNTSVAGSAAYITSIDGDWGFNGGVQLGYTMRGFSGGNLTYPDQFNDYGFTNTSTPDNQQSYASKGFVEAAAGVVLYNRNFWVGFAGHHLNRPNQALAEEGSDRISRRFSVHTGYKISFNDQPKSLTRKLDEHSLTPVVQFRHQGSFNQIDLGAYYTKEPLTIGLTYRGLPIKSEDDKLANEALVGVIGLKTMGFRIGYSFDYTLSGLNKSSYKNAHEISLAYQFVSDKCQRRLMRKIACPSF</sequence>
<evidence type="ECO:0000313" key="2">
    <source>
        <dbReference type="EMBL" id="SFC59179.1"/>
    </source>
</evidence>
<name>A0A1I1KEC0_9BACT</name>
<evidence type="ECO:0000256" key="1">
    <source>
        <dbReference type="SAM" id="SignalP"/>
    </source>
</evidence>
<accession>A0A1I1KEC0</accession>
<feature type="chain" id="PRO_5011795733" evidence="1">
    <location>
        <begin position="26"/>
        <end position="350"/>
    </location>
</feature>
<feature type="signal peptide" evidence="1">
    <location>
        <begin position="1"/>
        <end position="25"/>
    </location>
</feature>
<proteinExistence type="predicted"/>
<dbReference type="RefSeq" id="WP_091512959.1">
    <property type="nucleotide sequence ID" value="NZ_FOLE01000007.1"/>
</dbReference>
<dbReference type="EMBL" id="FOLE01000007">
    <property type="protein sequence ID" value="SFC59179.1"/>
    <property type="molecule type" value="Genomic_DNA"/>
</dbReference>
<organism evidence="2 3">
    <name type="scientific">Flexibacter flexilis DSM 6793</name>
    <dbReference type="NCBI Taxonomy" id="927664"/>
    <lineage>
        <taxon>Bacteria</taxon>
        <taxon>Pseudomonadati</taxon>
        <taxon>Bacteroidota</taxon>
        <taxon>Cytophagia</taxon>
        <taxon>Cytophagales</taxon>
        <taxon>Flexibacteraceae</taxon>
        <taxon>Flexibacter</taxon>
    </lineage>
</organism>
<dbReference type="NCBIfam" id="TIGR03519">
    <property type="entry name" value="T9SS_PorP_fam"/>
    <property type="match status" value="1"/>
</dbReference>
<dbReference type="Pfam" id="PF11751">
    <property type="entry name" value="PorP_SprF"/>
    <property type="match status" value="1"/>
</dbReference>
<evidence type="ECO:0000313" key="3">
    <source>
        <dbReference type="Proteomes" id="UP000199514"/>
    </source>
</evidence>
<keyword evidence="3" id="KW-1185">Reference proteome</keyword>
<dbReference type="OrthoDB" id="1186563at2"/>
<dbReference type="AlphaFoldDB" id="A0A1I1KEC0"/>
<keyword evidence="1" id="KW-0732">Signal</keyword>
<reference evidence="2 3" key="1">
    <citation type="submission" date="2016-10" db="EMBL/GenBank/DDBJ databases">
        <authorList>
            <person name="de Groot N.N."/>
        </authorList>
    </citation>
    <scope>NUCLEOTIDE SEQUENCE [LARGE SCALE GENOMIC DNA]</scope>
    <source>
        <strain evidence="2 3">DSM 6793</strain>
    </source>
</reference>
<dbReference type="Proteomes" id="UP000199514">
    <property type="component" value="Unassembled WGS sequence"/>
</dbReference>
<dbReference type="STRING" id="927664.SAMN05421780_10723"/>